<evidence type="ECO:0000313" key="8">
    <source>
        <dbReference type="Proteomes" id="UP000237934"/>
    </source>
</evidence>
<dbReference type="EMBL" id="PUAP01000002">
    <property type="protein sequence ID" value="PQF25852.1"/>
    <property type="molecule type" value="Genomic_DNA"/>
</dbReference>
<dbReference type="InterPro" id="IPR058639">
    <property type="entry name" value="BSH_YknX-like"/>
</dbReference>
<keyword evidence="4" id="KW-0812">Transmembrane</keyword>
<dbReference type="PANTHER" id="PTHR32347:SF14">
    <property type="entry name" value="EFFLUX SYSTEM COMPONENT YKNX-RELATED"/>
    <property type="match status" value="1"/>
</dbReference>
<comment type="subcellular location">
    <subcellularLocation>
        <location evidence="1">Cell envelope</location>
    </subcellularLocation>
</comment>
<feature type="domain" description="YknX-like barrel-sandwich hybrid" evidence="5">
    <location>
        <begin position="77"/>
        <end position="247"/>
    </location>
</feature>
<name>A0A2S7RZZ5_ENTMU</name>
<keyword evidence="4" id="KW-1133">Transmembrane helix</keyword>
<protein>
    <submittedName>
        <fullName evidence="7">Uncharacterized protein</fullName>
    </submittedName>
</protein>
<evidence type="ECO:0000256" key="1">
    <source>
        <dbReference type="ARBA" id="ARBA00004196"/>
    </source>
</evidence>
<keyword evidence="4" id="KW-0472">Membrane</keyword>
<keyword evidence="2 3" id="KW-0175">Coiled coil</keyword>
<evidence type="ECO:0000256" key="3">
    <source>
        <dbReference type="SAM" id="Coils"/>
    </source>
</evidence>
<dbReference type="Gene3D" id="2.40.420.20">
    <property type="match status" value="1"/>
</dbReference>
<comment type="caution">
    <text evidence="7">The sequence shown here is derived from an EMBL/GenBank/DDBJ whole genome shotgun (WGS) entry which is preliminary data.</text>
</comment>
<evidence type="ECO:0000259" key="6">
    <source>
        <dbReference type="Pfam" id="PF25990"/>
    </source>
</evidence>
<dbReference type="RefSeq" id="WP_104870631.1">
    <property type="nucleotide sequence ID" value="NZ_PUAP01000002.1"/>
</dbReference>
<gene>
    <name evidence="7" type="ORF">CUS89_00620</name>
</gene>
<evidence type="ECO:0000313" key="7">
    <source>
        <dbReference type="EMBL" id="PQF25852.1"/>
    </source>
</evidence>
<dbReference type="SUPFAM" id="SSF51230">
    <property type="entry name" value="Single hybrid motif"/>
    <property type="match status" value="1"/>
</dbReference>
<organism evidence="7 8">
    <name type="scientific">Enterococcus mundtii</name>
    <dbReference type="NCBI Taxonomy" id="53346"/>
    <lineage>
        <taxon>Bacteria</taxon>
        <taxon>Bacillati</taxon>
        <taxon>Bacillota</taxon>
        <taxon>Bacilli</taxon>
        <taxon>Lactobacillales</taxon>
        <taxon>Enterococcaceae</taxon>
        <taxon>Enterococcus</taxon>
    </lineage>
</organism>
<dbReference type="InterPro" id="IPR011053">
    <property type="entry name" value="Single_hybrid_motif"/>
</dbReference>
<dbReference type="InterPro" id="IPR058636">
    <property type="entry name" value="Beta-barrel_YknX"/>
</dbReference>
<sequence length="417" mass="47320">MKQKKRKKFNRKWYFPVAVITVLLVVGAINIVASSGKTKEENSETNIEARSVKSLIDEVKAGNLILAGKVMPNNSNKIKIDPERGTVKDILVNEGDVVEKGQPLFTYQTDQQRKVVEAEMDVEIKVRAVEQARVTANQKWTAHNQKVAELGKARQDYAKEKSEELQSTIKALEGEITGLHAEAIAGDNEVKNAETELRRAQLLQENEKERLNEDTVTADHSGRIKSLNRDLVNQSKERQKEDNFMEILDDSNLYVDGQVTEFDREKVAVDQRVEIMDRKDPEKTWQGNIVQVANLTGDEKQEDQKEENPNLSKFPYKVKIDPKEEMPLIGSNVYVNVLPKDFVSGKVIINQRYLMEKDGKYYVWKVENDRIKEHEVKVNPMDDELAEIVEGLTVEDQLALPQTGMVEGMEVGASVDA</sequence>
<dbReference type="Pfam" id="PF25990">
    <property type="entry name" value="Beta-barrel_YknX"/>
    <property type="match status" value="1"/>
</dbReference>
<accession>A0A2S7RZZ5</accession>
<dbReference type="GO" id="GO:0030313">
    <property type="term" value="C:cell envelope"/>
    <property type="evidence" value="ECO:0007669"/>
    <property type="project" value="UniProtKB-SubCell"/>
</dbReference>
<feature type="coiled-coil region" evidence="3">
    <location>
        <begin position="155"/>
        <end position="212"/>
    </location>
</feature>
<proteinExistence type="predicted"/>
<feature type="transmembrane region" description="Helical" evidence="4">
    <location>
        <begin position="12"/>
        <end position="33"/>
    </location>
</feature>
<dbReference type="Gene3D" id="2.40.30.170">
    <property type="match status" value="1"/>
</dbReference>
<reference evidence="7 8" key="1">
    <citation type="journal article" date="2018" name="Pathog. Dis.">
        <title>Whole-genome sequencing based characterization of antimicrobial resistance in Enterococcus.</title>
        <authorList>
            <person name="Tyson G."/>
        </authorList>
    </citation>
    <scope>NUCLEOTIDE SEQUENCE [LARGE SCALE GENOMIC DNA]</scope>
    <source>
        <strain evidence="7 8">CVM N55263</strain>
    </source>
</reference>
<dbReference type="AlphaFoldDB" id="A0A2S7RZZ5"/>
<evidence type="ECO:0000259" key="5">
    <source>
        <dbReference type="Pfam" id="PF25984"/>
    </source>
</evidence>
<dbReference type="PANTHER" id="PTHR32347">
    <property type="entry name" value="EFFLUX SYSTEM COMPONENT YKNX-RELATED"/>
    <property type="match status" value="1"/>
</dbReference>
<dbReference type="Gene3D" id="2.40.50.100">
    <property type="match status" value="1"/>
</dbReference>
<dbReference type="Proteomes" id="UP000237934">
    <property type="component" value="Unassembled WGS sequence"/>
</dbReference>
<evidence type="ECO:0000256" key="2">
    <source>
        <dbReference type="ARBA" id="ARBA00023054"/>
    </source>
</evidence>
<evidence type="ECO:0000256" key="4">
    <source>
        <dbReference type="SAM" id="Phobius"/>
    </source>
</evidence>
<feature type="domain" description="YknX-like beta-barrel" evidence="6">
    <location>
        <begin position="254"/>
        <end position="337"/>
    </location>
</feature>
<dbReference type="Pfam" id="PF25984">
    <property type="entry name" value="BSH_YknX"/>
    <property type="match status" value="1"/>
</dbReference>
<dbReference type="InterPro" id="IPR050465">
    <property type="entry name" value="UPF0194_transport"/>
</dbReference>